<evidence type="ECO:0000313" key="1">
    <source>
        <dbReference type="EMBL" id="MFG6111040.1"/>
    </source>
</evidence>
<organism evidence="1 2">
    <name type="scientific">Stenotrophomonas nematodicola</name>
    <dbReference type="NCBI Taxonomy" id="2656746"/>
    <lineage>
        <taxon>Bacteria</taxon>
        <taxon>Pseudomonadati</taxon>
        <taxon>Pseudomonadota</taxon>
        <taxon>Gammaproteobacteria</taxon>
        <taxon>Lysobacterales</taxon>
        <taxon>Lysobacteraceae</taxon>
        <taxon>Stenotrophomonas</taxon>
    </lineage>
</organism>
<keyword evidence="2" id="KW-1185">Reference proteome</keyword>
<proteinExistence type="predicted"/>
<name>A0ABW7D1K8_9GAMM</name>
<sequence length="56" mass="5798">MDHRLDPVPIRVDQAGGVAAIAVVLAQTRRPAAGAAAASPARWNAAAAWREITHAT</sequence>
<accession>A0ABW7D1K8</accession>
<evidence type="ECO:0000313" key="2">
    <source>
        <dbReference type="Proteomes" id="UP001605261"/>
    </source>
</evidence>
<comment type="caution">
    <text evidence="1">The sequence shown here is derived from an EMBL/GenBank/DDBJ whole genome shotgun (WGS) entry which is preliminary data.</text>
</comment>
<dbReference type="EMBL" id="JBHGCJ010000016">
    <property type="protein sequence ID" value="MFG6111040.1"/>
    <property type="molecule type" value="Genomic_DNA"/>
</dbReference>
<gene>
    <name evidence="1" type="ORF">ACEU0G_000927</name>
</gene>
<dbReference type="Proteomes" id="UP001605261">
    <property type="component" value="Unassembled WGS sequence"/>
</dbReference>
<protein>
    <submittedName>
        <fullName evidence="1">Uncharacterized protein</fullName>
    </submittedName>
</protein>
<dbReference type="RefSeq" id="WP_394164448.1">
    <property type="nucleotide sequence ID" value="NZ_JBHGCJ010000016.1"/>
</dbReference>
<reference evidence="1 2" key="1">
    <citation type="submission" date="2024-09" db="EMBL/GenBank/DDBJ databases">
        <authorList>
            <consortium name="All-Russian atlas of soil microorganisms"/>
            <consortium name="as a basis for the search for new antimicrobial producers and enzymes with unique properties"/>
            <person name="Sokolova E.A."/>
            <person name="Voronina E.N."/>
        </authorList>
    </citation>
    <scope>NUCLEOTIDE SEQUENCE [LARGE SCALE GENOMIC DNA]</scope>
    <source>
        <strain evidence="1 2">AF-22b-331.1</strain>
    </source>
</reference>